<evidence type="ECO:0000313" key="3">
    <source>
        <dbReference type="Proteomes" id="UP001500603"/>
    </source>
</evidence>
<feature type="transmembrane region" description="Helical" evidence="1">
    <location>
        <begin position="323"/>
        <end position="343"/>
    </location>
</feature>
<gene>
    <name evidence="2" type="ORF">GCM10023318_49760</name>
</gene>
<sequence length="627" mass="67198">MDQTLDAPPRSVVVEPTPKNRSVRTMLLARPVLSAAVALIVVQLVVRGTVAGSGYFYWDDLILIGRAGRYPLLSADLLLHNQDGHFMPLAFALAWLVTAIAPLGWAPAVVSMLLLQLAASVAVLRMLVVLVGAPRGADSDSADARGAANRAGWKILVPFAFYLFCPLTLPAFTWWAAALNALPLQIALAWVIGDAMLLVRTGRRRYALSGILAVVLALLFFEKSVVVPFVAFAVAALARYVEAGAAPLRTVAHRGALLWAGSALALICWLVGYLMIDVSAVRTNGDGLRDLLHSATSLGVVPTLLGGPWAWERWLPSTPWADPPGWVVVLGWAVLAVVVALSIRARARVWPVWLLLAVYVLGAQVPIALLRGGPDTSAELMQSLRYLADVAVVLTAAGALLLLARPRGRPMRALAPVALTVTMLFTASSLWSTYTFVRSWSDNPTDDYVGNVKSALDQWDGAPILDQEMPWNVLNPIAFPQNLTSTVFGPYAEAGTFADWTPRLRMITNEGRLVDAQVWWNRGIVPGPDPDCGYRVAAGHPTRLALDGPMLDHGWTAQLNYLANRDGAIDIGFDERGDPVTVPVYQGLNTVFVRVTGAGSGLVVDAATPGLDLCVGTGPVGVASYQN</sequence>
<dbReference type="Proteomes" id="UP001500603">
    <property type="component" value="Unassembled WGS sequence"/>
</dbReference>
<protein>
    <recommendedName>
        <fullName evidence="4">Transmembrane protein</fullName>
    </recommendedName>
</protein>
<name>A0ABP9KRD3_9NOCA</name>
<feature type="transmembrane region" description="Helical" evidence="1">
    <location>
        <begin position="27"/>
        <end position="46"/>
    </location>
</feature>
<feature type="transmembrane region" description="Helical" evidence="1">
    <location>
        <begin position="291"/>
        <end position="311"/>
    </location>
</feature>
<proteinExistence type="predicted"/>
<evidence type="ECO:0000313" key="2">
    <source>
        <dbReference type="EMBL" id="GAA5064155.1"/>
    </source>
</evidence>
<feature type="transmembrane region" description="Helical" evidence="1">
    <location>
        <begin position="86"/>
        <end position="106"/>
    </location>
</feature>
<organism evidence="2 3">
    <name type="scientific">Nocardia callitridis</name>
    <dbReference type="NCBI Taxonomy" id="648753"/>
    <lineage>
        <taxon>Bacteria</taxon>
        <taxon>Bacillati</taxon>
        <taxon>Actinomycetota</taxon>
        <taxon>Actinomycetes</taxon>
        <taxon>Mycobacteriales</taxon>
        <taxon>Nocardiaceae</taxon>
        <taxon>Nocardia</taxon>
    </lineage>
</organism>
<dbReference type="EMBL" id="BAABJM010000006">
    <property type="protein sequence ID" value="GAA5064155.1"/>
    <property type="molecule type" value="Genomic_DNA"/>
</dbReference>
<dbReference type="RefSeq" id="WP_345498311.1">
    <property type="nucleotide sequence ID" value="NZ_BAABJM010000006.1"/>
</dbReference>
<feature type="transmembrane region" description="Helical" evidence="1">
    <location>
        <begin position="350"/>
        <end position="372"/>
    </location>
</feature>
<feature type="transmembrane region" description="Helical" evidence="1">
    <location>
        <begin position="211"/>
        <end position="237"/>
    </location>
</feature>
<evidence type="ECO:0008006" key="4">
    <source>
        <dbReference type="Google" id="ProtNLM"/>
    </source>
</evidence>
<keyword evidence="1" id="KW-0472">Membrane</keyword>
<evidence type="ECO:0000256" key="1">
    <source>
        <dbReference type="SAM" id="Phobius"/>
    </source>
</evidence>
<keyword evidence="1" id="KW-0812">Transmembrane</keyword>
<feature type="transmembrane region" description="Helical" evidence="1">
    <location>
        <begin position="384"/>
        <end position="404"/>
    </location>
</feature>
<feature type="transmembrane region" description="Helical" evidence="1">
    <location>
        <begin position="413"/>
        <end position="434"/>
    </location>
</feature>
<accession>A0ABP9KRD3</accession>
<reference evidence="3" key="1">
    <citation type="journal article" date="2019" name="Int. J. Syst. Evol. Microbiol.">
        <title>The Global Catalogue of Microorganisms (GCM) 10K type strain sequencing project: providing services to taxonomists for standard genome sequencing and annotation.</title>
        <authorList>
            <consortium name="The Broad Institute Genomics Platform"/>
            <consortium name="The Broad Institute Genome Sequencing Center for Infectious Disease"/>
            <person name="Wu L."/>
            <person name="Ma J."/>
        </authorList>
    </citation>
    <scope>NUCLEOTIDE SEQUENCE [LARGE SCALE GENOMIC DNA]</scope>
    <source>
        <strain evidence="3">JCM 18298</strain>
    </source>
</reference>
<keyword evidence="1" id="KW-1133">Transmembrane helix</keyword>
<feature type="transmembrane region" description="Helical" evidence="1">
    <location>
        <begin position="257"/>
        <end position="279"/>
    </location>
</feature>
<feature type="transmembrane region" description="Helical" evidence="1">
    <location>
        <begin position="182"/>
        <end position="199"/>
    </location>
</feature>
<comment type="caution">
    <text evidence="2">The sequence shown here is derived from an EMBL/GenBank/DDBJ whole genome shotgun (WGS) entry which is preliminary data.</text>
</comment>
<keyword evidence="3" id="KW-1185">Reference proteome</keyword>
<feature type="transmembrane region" description="Helical" evidence="1">
    <location>
        <begin position="155"/>
        <end position="176"/>
    </location>
</feature>